<evidence type="ECO:0000313" key="2">
    <source>
        <dbReference type="EMBL" id="NVD44744.1"/>
    </source>
</evidence>
<dbReference type="PANTHER" id="PTHR35339">
    <property type="entry name" value="LINALOOL DEHYDRATASE_ISOMERASE DOMAIN-CONTAINING PROTEIN"/>
    <property type="match status" value="1"/>
</dbReference>
<comment type="caution">
    <text evidence="2">The sequence shown here is derived from an EMBL/GenBank/DDBJ whole genome shotgun (WGS) entry which is preliminary data.</text>
</comment>
<proteinExistence type="predicted"/>
<reference evidence="2 3" key="1">
    <citation type="submission" date="2020-06" db="EMBL/GenBank/DDBJ databases">
        <title>Altererythrobacter sp. HHU K3-1.</title>
        <authorList>
            <person name="Zhang D."/>
            <person name="Xue H."/>
        </authorList>
    </citation>
    <scope>NUCLEOTIDE SEQUENCE [LARGE SCALE GENOMIC DNA]</scope>
    <source>
        <strain evidence="2 3">HHU K3-1</strain>
    </source>
</reference>
<evidence type="ECO:0000313" key="3">
    <source>
        <dbReference type="Proteomes" id="UP000561438"/>
    </source>
</evidence>
<sequence length="464" mass="52857">MGKLTKLTLGLRNSIWLARAFAKRSAFPVEAERWLDGFKDGKCDNASYDGLFRYMVLSWKTYRHANRTGATYPGHLSWSGVECDALEGFARLMPLFGAWCHSGREPVIEVRGEKIDLADEFRKGIVAGTDPASSCYWGDMPGKSNQRIVEAADVALALWLFRDLVWDGLTPAQQNQILDWLCLARGRPGLDNNWQLFFVQIDRVVRAFGREDAIDRPRERYARIKDFHLGDGWFEDAGRVDHYNAWGFHYALRWIDRIDPGWDPEFIRAIQSKFVDQYRYLFGRNGFPVMGRSIPYRMAAPAPLVAGVERYWIEAGQARRALDCVLSHFISQGALAGGMVSQGLTGTDTRFLDPYSGPASSFWSLRSLVMAFHYPEGHPFWTDEPVPLPVEQRDFDLVLEAPRWRITGRAGEVTLHLPANRGNSPGAFQPASRYFKLKSMLGIARRPKNNGPKYDRETYTHHLD</sequence>
<dbReference type="InterPro" id="IPR049349">
    <property type="entry name" value="DUF2264_N"/>
</dbReference>
<organism evidence="2 3">
    <name type="scientific">Qipengyuania atrilutea</name>
    <dbReference type="NCBI Taxonomy" id="2744473"/>
    <lineage>
        <taxon>Bacteria</taxon>
        <taxon>Pseudomonadati</taxon>
        <taxon>Pseudomonadota</taxon>
        <taxon>Alphaproteobacteria</taxon>
        <taxon>Sphingomonadales</taxon>
        <taxon>Erythrobacteraceae</taxon>
        <taxon>Qipengyuania</taxon>
    </lineage>
</organism>
<dbReference type="PANTHER" id="PTHR35339:SF4">
    <property type="entry name" value="LINALOOL DEHYDRATASE_ISOMERASE DOMAIN-CONTAINING PROTEIN"/>
    <property type="match status" value="1"/>
</dbReference>
<dbReference type="AlphaFoldDB" id="A0A850GYM7"/>
<dbReference type="InterPro" id="IPR016624">
    <property type="entry name" value="UCP014753"/>
</dbReference>
<gene>
    <name evidence="2" type="ORF">HUV48_06885</name>
</gene>
<keyword evidence="3" id="KW-1185">Reference proteome</keyword>
<protein>
    <submittedName>
        <fullName evidence="2">DUF2264 domain-containing protein</fullName>
    </submittedName>
</protein>
<accession>A0A850GYM7</accession>
<name>A0A850GYM7_9SPHN</name>
<evidence type="ECO:0000259" key="1">
    <source>
        <dbReference type="Pfam" id="PF10022"/>
    </source>
</evidence>
<dbReference type="Pfam" id="PF10022">
    <property type="entry name" value="DUF2264"/>
    <property type="match status" value="1"/>
</dbReference>
<dbReference type="EMBL" id="JABWGV010000002">
    <property type="protein sequence ID" value="NVD44744.1"/>
    <property type="molecule type" value="Genomic_DNA"/>
</dbReference>
<dbReference type="Proteomes" id="UP000561438">
    <property type="component" value="Unassembled WGS sequence"/>
</dbReference>
<dbReference type="RefSeq" id="WP_176267047.1">
    <property type="nucleotide sequence ID" value="NZ_JABWGV010000002.1"/>
</dbReference>
<feature type="domain" description="DUF2264" evidence="1">
    <location>
        <begin position="51"/>
        <end position="387"/>
    </location>
</feature>